<dbReference type="Proteomes" id="UP000698335">
    <property type="component" value="Unassembled WGS sequence"/>
</dbReference>
<comment type="caution">
    <text evidence="1">The sequence shown here is derived from an EMBL/GenBank/DDBJ whole genome shotgun (WGS) entry which is preliminary data.</text>
</comment>
<gene>
    <name evidence="1" type="ORF">HXK26_00405</name>
</gene>
<dbReference type="AlphaFoldDB" id="A0A930YMP1"/>
<evidence type="ECO:0000313" key="1">
    <source>
        <dbReference type="EMBL" id="MBF4807153.1"/>
    </source>
</evidence>
<name>A0A930YMP1_9ACTN</name>
<protein>
    <submittedName>
        <fullName evidence="1">Uncharacterized protein</fullName>
    </submittedName>
</protein>
<evidence type="ECO:0000313" key="2">
    <source>
        <dbReference type="Proteomes" id="UP000698335"/>
    </source>
</evidence>
<sequence length="151" mass="16905">MGKGERIMDLGDSKIAQIKEVVFTIPYGMTQSYISFPENLKYIEGMRIEGFGIEINLILIEEADASLEELLATAEHTFAEQAYDIQWSGARKTIGEAAGISRVSDTFKKDDKSYYVAVIQVGERRVFLTACYCVEDAFAASKVRDIVESIR</sequence>
<proteinExistence type="predicted"/>
<reference evidence="1" key="1">
    <citation type="submission" date="2020-04" db="EMBL/GenBank/DDBJ databases">
        <title>Deep metagenomics examines the oral microbiome during advanced dental caries in children, revealing novel taxa and co-occurrences with host molecules.</title>
        <authorList>
            <person name="Baker J.L."/>
            <person name="Morton J.T."/>
            <person name="Dinis M."/>
            <person name="Alvarez R."/>
            <person name="Tran N.C."/>
            <person name="Knight R."/>
            <person name="Edlund A."/>
        </authorList>
    </citation>
    <scope>NUCLEOTIDE SEQUENCE</scope>
    <source>
        <strain evidence="1">JCVI_38_bin.5</strain>
    </source>
</reference>
<dbReference type="EMBL" id="JABZGW010000005">
    <property type="protein sequence ID" value="MBF4807153.1"/>
    <property type="molecule type" value="Genomic_DNA"/>
</dbReference>
<organism evidence="1 2">
    <name type="scientific">Lancefieldella rimae</name>
    <dbReference type="NCBI Taxonomy" id="1383"/>
    <lineage>
        <taxon>Bacteria</taxon>
        <taxon>Bacillati</taxon>
        <taxon>Actinomycetota</taxon>
        <taxon>Coriobacteriia</taxon>
        <taxon>Coriobacteriales</taxon>
        <taxon>Atopobiaceae</taxon>
        <taxon>Lancefieldella</taxon>
    </lineage>
</organism>
<accession>A0A930YMP1</accession>